<dbReference type="AlphaFoldDB" id="A0A822Y6Z6"/>
<feature type="region of interest" description="Disordered" evidence="1">
    <location>
        <begin position="1"/>
        <end position="31"/>
    </location>
</feature>
<reference evidence="2 3" key="1">
    <citation type="journal article" date="2020" name="Mol. Biol. Evol.">
        <title>Distinct Expression and Methylation Patterns for Genes with Different Fates following a Single Whole-Genome Duplication in Flowering Plants.</title>
        <authorList>
            <person name="Shi T."/>
            <person name="Rahmani R.S."/>
            <person name="Gugger P.F."/>
            <person name="Wang M."/>
            <person name="Li H."/>
            <person name="Zhang Y."/>
            <person name="Li Z."/>
            <person name="Wang Q."/>
            <person name="Van de Peer Y."/>
            <person name="Marchal K."/>
            <person name="Chen J."/>
        </authorList>
    </citation>
    <scope>NUCLEOTIDE SEQUENCE [LARGE SCALE GENOMIC DNA]</scope>
    <source>
        <tissue evidence="2">Leaf</tissue>
    </source>
</reference>
<dbReference type="EMBL" id="DUZY01000002">
    <property type="protein sequence ID" value="DAD27109.1"/>
    <property type="molecule type" value="Genomic_DNA"/>
</dbReference>
<evidence type="ECO:0000313" key="3">
    <source>
        <dbReference type="Proteomes" id="UP000607653"/>
    </source>
</evidence>
<sequence>MNNTNDEQEKSLEKQINREGGDENSKHFNPIFNASKAGSIILNINKTNERNNK</sequence>
<proteinExistence type="predicted"/>
<evidence type="ECO:0000256" key="1">
    <source>
        <dbReference type="SAM" id="MobiDB-lite"/>
    </source>
</evidence>
<comment type="caution">
    <text evidence="2">The sequence shown here is derived from an EMBL/GenBank/DDBJ whole genome shotgun (WGS) entry which is preliminary data.</text>
</comment>
<evidence type="ECO:0000313" key="2">
    <source>
        <dbReference type="EMBL" id="DAD27109.1"/>
    </source>
</evidence>
<keyword evidence="3" id="KW-1185">Reference proteome</keyword>
<dbReference type="Proteomes" id="UP000607653">
    <property type="component" value="Unassembled WGS sequence"/>
</dbReference>
<protein>
    <submittedName>
        <fullName evidence="2">Uncharacterized protein</fullName>
    </submittedName>
</protein>
<feature type="compositionally biased region" description="Basic and acidic residues" evidence="1">
    <location>
        <begin position="7"/>
        <end position="26"/>
    </location>
</feature>
<name>A0A822Y6Z6_NELNU</name>
<gene>
    <name evidence="2" type="ORF">HUJ06_028577</name>
</gene>
<accession>A0A822Y6Z6</accession>
<organism evidence="2 3">
    <name type="scientific">Nelumbo nucifera</name>
    <name type="common">Sacred lotus</name>
    <dbReference type="NCBI Taxonomy" id="4432"/>
    <lineage>
        <taxon>Eukaryota</taxon>
        <taxon>Viridiplantae</taxon>
        <taxon>Streptophyta</taxon>
        <taxon>Embryophyta</taxon>
        <taxon>Tracheophyta</taxon>
        <taxon>Spermatophyta</taxon>
        <taxon>Magnoliopsida</taxon>
        <taxon>Proteales</taxon>
        <taxon>Nelumbonaceae</taxon>
        <taxon>Nelumbo</taxon>
    </lineage>
</organism>